<accession>A0AAV8W120</accession>
<reference evidence="1 2" key="1">
    <citation type="journal article" date="2023" name="Insect Mol. Biol.">
        <title>Genome sequencing provides insights into the evolution of gene families encoding plant cell wall-degrading enzymes in longhorned beetles.</title>
        <authorList>
            <person name="Shin N.R."/>
            <person name="Okamura Y."/>
            <person name="Kirsch R."/>
            <person name="Pauchet Y."/>
        </authorList>
    </citation>
    <scope>NUCLEOTIDE SEQUENCE [LARGE SCALE GENOMIC DNA]</scope>
    <source>
        <strain evidence="1">EAD_L_NR</strain>
    </source>
</reference>
<dbReference type="AlphaFoldDB" id="A0AAV8W120"/>
<dbReference type="Proteomes" id="UP001159042">
    <property type="component" value="Unassembled WGS sequence"/>
</dbReference>
<gene>
    <name evidence="1" type="ORF">NQ315_011891</name>
</gene>
<sequence>MATNFITEFHNIQGVSVGERQKNLNKLLTNLLLTEDEEELLLNNLKPKTYLENIFYVDVLIHLKEANRLLEILKDGKGIFVSRIMKQPWFFQEVFGNIDAKELVNHYLPLLSFTVRIKLLRKLSQLYSEEKVDQVFDCVTVRYGLSVATTFITACSSGKIAEVLKKNKLILSTPQLKALYKKDPKLIYTYIEEQHRYGNKKILSDNFLTYLAQKDPVYFWDLIEKFKLNSDVRLGRRTTKKVMVPKKQDIVTDPNKYVKYLRHDALVRKLNKQGNFKQLYSNLFPRDVAVLDEGEAFCNDLLKYYPKKYQYDLFANTFTDVIKEDIWQYPDCVNENMLKIINNEKVRAAWAEMKHRESNNPKYLQFYEKQKSVALIKEKINITAKLKQRFKLIGYLVNACGVNKDLTALEEVLKYFCMRHRNENATMRGVFLRELQDSFDLEKLGSVHWKYIGEIFAIQNLNKEFNWFNSYLKAKYVEHLLNNESQEEKKSNMILNYITEELLLHRLNFNGLNKINNNEMKKLIFQQTLEHIDAIIKSESVEHNEGYLKSQILAHIFAFNLKYPKNKINIEGYETVIKFLTRVTEEEIYVSATFKKYFPRIVCKLNRNEFENQLLDFCLKSKLMKQFPSVKPVRWVLQNDPSVAVNNFSAIMELSPPKDRRVCSFIQKYSHISLDEKVIQYCLQQLNHGDEQVKSSYILPLSVLSTSKSYVKIMEDLKIIPTSSKIDLDDEEVKKMYQIQETFIKNFKNVEDPLNYLPLLMDKFCRGDYLRDALTPLYYAFYAIPKHALSVFLHSLRDTKAMSVKKHALFLACCVFSQEKVIQVCNDFQGDKNESLQKILSLRILRYFASNPTEELFKKVLLYMKFIKEHDTESLKLLTSIHVPKSYKPIFISKVWDLLENLKTSEKAVGFGTLMTSVLQNIDRECLCELPEDLCRTIINNYFVIPAKTEDQKVSGIFEFVIKYLLLHESTEQFTYVFKLLSNYKLKFWDLKGEERKTIYVFYKVFYTIACEAETSLSFIIKFAEEWGKIFSFNDAFKEHVLLTLLQLKKQADGDLQELSKLIVQFVEDIHANSGELIFLKLIPVLADFLVSEDNEHPDAELSELLTNVLKYKTSPVTCILVMEIISFKGNLLYKNKVKSIYREIISKIKDIDDPKVQLCYNLFSKVA</sequence>
<organism evidence="1 2">
    <name type="scientific">Exocentrus adspersus</name>
    <dbReference type="NCBI Taxonomy" id="1586481"/>
    <lineage>
        <taxon>Eukaryota</taxon>
        <taxon>Metazoa</taxon>
        <taxon>Ecdysozoa</taxon>
        <taxon>Arthropoda</taxon>
        <taxon>Hexapoda</taxon>
        <taxon>Insecta</taxon>
        <taxon>Pterygota</taxon>
        <taxon>Neoptera</taxon>
        <taxon>Endopterygota</taxon>
        <taxon>Coleoptera</taxon>
        <taxon>Polyphaga</taxon>
        <taxon>Cucujiformia</taxon>
        <taxon>Chrysomeloidea</taxon>
        <taxon>Cerambycidae</taxon>
        <taxon>Lamiinae</taxon>
        <taxon>Acanthocinini</taxon>
        <taxon>Exocentrus</taxon>
    </lineage>
</organism>
<proteinExistence type="predicted"/>
<dbReference type="EMBL" id="JANEYG010000015">
    <property type="protein sequence ID" value="KAJ8920230.1"/>
    <property type="molecule type" value="Genomic_DNA"/>
</dbReference>
<evidence type="ECO:0000313" key="1">
    <source>
        <dbReference type="EMBL" id="KAJ8920230.1"/>
    </source>
</evidence>
<keyword evidence="2" id="KW-1185">Reference proteome</keyword>
<evidence type="ECO:0000313" key="2">
    <source>
        <dbReference type="Proteomes" id="UP001159042"/>
    </source>
</evidence>
<name>A0AAV8W120_9CUCU</name>
<comment type="caution">
    <text evidence="1">The sequence shown here is derived from an EMBL/GenBank/DDBJ whole genome shotgun (WGS) entry which is preliminary data.</text>
</comment>
<protein>
    <submittedName>
        <fullName evidence="1">Uncharacterized protein</fullName>
    </submittedName>
</protein>